<dbReference type="GeneID" id="64669083"/>
<dbReference type="Proteomes" id="UP001195769">
    <property type="component" value="Unassembled WGS sequence"/>
</dbReference>
<proteinExistence type="predicted"/>
<protein>
    <submittedName>
        <fullName evidence="1">Uncharacterized protein</fullName>
    </submittedName>
</protein>
<dbReference type="EMBL" id="JABBWK010000015">
    <property type="protein sequence ID" value="KAG1902759.1"/>
    <property type="molecule type" value="Genomic_DNA"/>
</dbReference>
<dbReference type="RefSeq" id="XP_041228334.1">
    <property type="nucleotide sequence ID" value="XM_041374785.1"/>
</dbReference>
<evidence type="ECO:0000313" key="1">
    <source>
        <dbReference type="EMBL" id="KAG1902759.1"/>
    </source>
</evidence>
<sequence>MEENLDKALHDMATLVELAALTLYSQLITKPYMRLVRAPGTEDLNVLNLSLLHDDLKNHIKTIINKPSVIFDFHPDSYLCATFDKKPWDDLLVIQAIIDMHNAGTLPHLIEVFVAFLGGALETWEQFTKEFAAGGLIALSSAEEHELTAMPITNDVNEGILGMWRRHSCDKPSLTVGHFSNQAAFTHNETQRFYECIVY</sequence>
<name>A0AAD4HPH5_9AGAM</name>
<keyword evidence="2" id="KW-1185">Reference proteome</keyword>
<evidence type="ECO:0000313" key="2">
    <source>
        <dbReference type="Proteomes" id="UP001195769"/>
    </source>
</evidence>
<dbReference type="AlphaFoldDB" id="A0AAD4HPH5"/>
<reference evidence="1" key="1">
    <citation type="journal article" date="2020" name="New Phytol.">
        <title>Comparative genomics reveals dynamic genome evolution in host specialist ectomycorrhizal fungi.</title>
        <authorList>
            <person name="Lofgren L.A."/>
            <person name="Nguyen N.H."/>
            <person name="Vilgalys R."/>
            <person name="Ruytinx J."/>
            <person name="Liao H.L."/>
            <person name="Branco S."/>
            <person name="Kuo A."/>
            <person name="LaButti K."/>
            <person name="Lipzen A."/>
            <person name="Andreopoulos W."/>
            <person name="Pangilinan J."/>
            <person name="Riley R."/>
            <person name="Hundley H."/>
            <person name="Na H."/>
            <person name="Barry K."/>
            <person name="Grigoriev I.V."/>
            <person name="Stajich J.E."/>
            <person name="Kennedy P.G."/>
        </authorList>
    </citation>
    <scope>NUCLEOTIDE SEQUENCE</scope>
    <source>
        <strain evidence="1">FC203</strain>
    </source>
</reference>
<gene>
    <name evidence="1" type="ORF">F5891DRAFT_948147</name>
</gene>
<accession>A0AAD4HPH5</accession>
<comment type="caution">
    <text evidence="1">The sequence shown here is derived from an EMBL/GenBank/DDBJ whole genome shotgun (WGS) entry which is preliminary data.</text>
</comment>
<organism evidence="1 2">
    <name type="scientific">Suillus fuscotomentosus</name>
    <dbReference type="NCBI Taxonomy" id="1912939"/>
    <lineage>
        <taxon>Eukaryota</taxon>
        <taxon>Fungi</taxon>
        <taxon>Dikarya</taxon>
        <taxon>Basidiomycota</taxon>
        <taxon>Agaricomycotina</taxon>
        <taxon>Agaricomycetes</taxon>
        <taxon>Agaricomycetidae</taxon>
        <taxon>Boletales</taxon>
        <taxon>Suillineae</taxon>
        <taxon>Suillaceae</taxon>
        <taxon>Suillus</taxon>
    </lineage>
</organism>